<dbReference type="PROSITE" id="PS51832">
    <property type="entry name" value="HD_GYP"/>
    <property type="match status" value="1"/>
</dbReference>
<feature type="domain" description="HD-GYP" evidence="1">
    <location>
        <begin position="148"/>
        <end position="343"/>
    </location>
</feature>
<dbReference type="InterPro" id="IPR003607">
    <property type="entry name" value="HD/PDEase_dom"/>
</dbReference>
<keyword evidence="2" id="KW-0378">Hydrolase</keyword>
<dbReference type="EMBL" id="CP027669">
    <property type="protein sequence ID" value="AVO40404.1"/>
    <property type="molecule type" value="Genomic_DNA"/>
</dbReference>
<proteinExistence type="predicted"/>
<organism evidence="2 3">
    <name type="scientific">Simplicispira suum</name>
    <dbReference type="NCBI Taxonomy" id="2109915"/>
    <lineage>
        <taxon>Bacteria</taxon>
        <taxon>Pseudomonadati</taxon>
        <taxon>Pseudomonadota</taxon>
        <taxon>Betaproteobacteria</taxon>
        <taxon>Burkholderiales</taxon>
        <taxon>Comamonadaceae</taxon>
        <taxon>Simplicispira</taxon>
    </lineage>
</organism>
<dbReference type="Pfam" id="PF11871">
    <property type="entry name" value="DUF3391"/>
    <property type="match status" value="1"/>
</dbReference>
<dbReference type="OrthoDB" id="9764808at2"/>
<evidence type="ECO:0000313" key="3">
    <source>
        <dbReference type="Proteomes" id="UP000239326"/>
    </source>
</evidence>
<dbReference type="PANTHER" id="PTHR43155">
    <property type="entry name" value="CYCLIC DI-GMP PHOSPHODIESTERASE PA4108-RELATED"/>
    <property type="match status" value="1"/>
</dbReference>
<dbReference type="RefSeq" id="WP_106445396.1">
    <property type="nucleotide sequence ID" value="NZ_CP027669.1"/>
</dbReference>
<dbReference type="InterPro" id="IPR006675">
    <property type="entry name" value="HDIG_dom"/>
</dbReference>
<dbReference type="InterPro" id="IPR037522">
    <property type="entry name" value="HD_GYP_dom"/>
</dbReference>
<dbReference type="NCBIfam" id="TIGR00277">
    <property type="entry name" value="HDIG"/>
    <property type="match status" value="1"/>
</dbReference>
<dbReference type="InterPro" id="IPR021812">
    <property type="entry name" value="DUF3391"/>
</dbReference>
<protein>
    <submittedName>
        <fullName evidence="2">Metal-dependent phosphohydrolase</fullName>
    </submittedName>
</protein>
<dbReference type="Proteomes" id="UP000239326">
    <property type="component" value="Chromosome"/>
</dbReference>
<reference evidence="2 3" key="1">
    <citation type="submission" date="2018-03" db="EMBL/GenBank/DDBJ databases">
        <title>Genome sequencing of Simplicispira sp.</title>
        <authorList>
            <person name="Kim S.-J."/>
            <person name="Heo J."/>
            <person name="Kwon S.-W."/>
        </authorList>
    </citation>
    <scope>NUCLEOTIDE SEQUENCE [LARGE SCALE GENOMIC DNA]</scope>
    <source>
        <strain evidence="2 3">SC1-8</strain>
    </source>
</reference>
<evidence type="ECO:0000259" key="1">
    <source>
        <dbReference type="PROSITE" id="PS51832"/>
    </source>
</evidence>
<dbReference type="SMART" id="SM00471">
    <property type="entry name" value="HDc"/>
    <property type="match status" value="1"/>
</dbReference>
<dbReference type="GO" id="GO:0008081">
    <property type="term" value="F:phosphoric diester hydrolase activity"/>
    <property type="evidence" value="ECO:0007669"/>
    <property type="project" value="UniProtKB-ARBA"/>
</dbReference>
<dbReference type="SUPFAM" id="SSF109604">
    <property type="entry name" value="HD-domain/PDEase-like"/>
    <property type="match status" value="1"/>
</dbReference>
<gene>
    <name evidence="2" type="ORF">C6571_03115</name>
</gene>
<accession>A0A2S0MWZ5</accession>
<dbReference type="PANTHER" id="PTHR43155:SF2">
    <property type="entry name" value="CYCLIC DI-GMP PHOSPHODIESTERASE PA4108"/>
    <property type="match status" value="1"/>
</dbReference>
<dbReference type="CDD" id="cd00077">
    <property type="entry name" value="HDc"/>
    <property type="match status" value="1"/>
</dbReference>
<evidence type="ECO:0000313" key="2">
    <source>
        <dbReference type="EMBL" id="AVO40404.1"/>
    </source>
</evidence>
<dbReference type="Pfam" id="PF13487">
    <property type="entry name" value="HD_5"/>
    <property type="match status" value="1"/>
</dbReference>
<sequence length="425" mass="47134">MNSPVTRTISVDQLCIGLYVHLDMNWLDHAFARNSFVLKNTAQIDAIKRLGIRHIRVDPSRSSTRPLPLATKAPEQVEVVVPSAEEDALMSEKKARIERIIAERAAIAECEKKFAKAGSTLKNIERSVFSRPQDAYAEADQLVQHMLDDLLADRSIAIHLMNDKIAGEDVYFHSLNVSVLAMMLAKEMALPADDIKAVGIGCLFHDIGKVEIPTRIVNSTLPLNRAEKNLLQLHCQYGLNVVAKLGLPKGALDIIGQHHEYMDGSGYPERLRGEQITLLARIVSVVNTYDNHCNRANPVDSLTPFEALSLMFKQQRHLLDPAALTMFIRCMGVYPPGTLVKLSDEALGMVISINPGKPLRPSVLIHDPSVPKSEAIILDLSQETDIEISASLKPSQLSPEAYDYLSPRKRMSYFLDVPKVGPKKP</sequence>
<dbReference type="AlphaFoldDB" id="A0A2S0MWZ5"/>
<dbReference type="KEGG" id="simp:C6571_03115"/>
<name>A0A2S0MWZ5_9BURK</name>
<keyword evidence="3" id="KW-1185">Reference proteome</keyword>
<dbReference type="Gene3D" id="1.10.3210.10">
    <property type="entry name" value="Hypothetical protein af1432"/>
    <property type="match status" value="1"/>
</dbReference>